<reference evidence="7" key="1">
    <citation type="submission" date="2018-07" db="EMBL/GenBank/DDBJ databases">
        <authorList>
            <person name="Kim H."/>
        </authorList>
    </citation>
    <scope>NUCLEOTIDE SEQUENCE [LARGE SCALE GENOMIC DNA]</scope>
    <source>
        <strain evidence="7">F02</strain>
    </source>
</reference>
<keyword evidence="2" id="KW-0863">Zinc-finger</keyword>
<gene>
    <name evidence="6" type="ORF">DTO96_102185</name>
</gene>
<evidence type="ECO:0000313" key="7">
    <source>
        <dbReference type="Proteomes" id="UP000252182"/>
    </source>
</evidence>
<evidence type="ECO:0000256" key="1">
    <source>
        <dbReference type="ARBA" id="ARBA00022723"/>
    </source>
</evidence>
<feature type="zinc finger region" description="dksA C4-type" evidence="4">
    <location>
        <begin position="32"/>
        <end position="56"/>
    </location>
</feature>
<keyword evidence="7" id="KW-1185">Reference proteome</keyword>
<dbReference type="AlphaFoldDB" id="A0A345DDJ3"/>
<sequence>MLEQSEQLTDAVRDEAVYLAQQALQGEGSDACGDCGTLIPMARRKAMPNATRCVYCQQVFERFK</sequence>
<proteinExistence type="predicted"/>
<name>A0A345DDJ3_9BURK</name>
<feature type="domain" description="Zinc finger DksA/TraR C4-type" evidence="5">
    <location>
        <begin position="28"/>
        <end position="62"/>
    </location>
</feature>
<dbReference type="Proteomes" id="UP000252182">
    <property type="component" value="Chromosome"/>
</dbReference>
<organism evidence="6 7">
    <name type="scientific">Ephemeroptericola cinctiostellae</name>
    <dbReference type="NCBI Taxonomy" id="2268024"/>
    <lineage>
        <taxon>Bacteria</taxon>
        <taxon>Pseudomonadati</taxon>
        <taxon>Pseudomonadota</taxon>
        <taxon>Betaproteobacteria</taxon>
        <taxon>Burkholderiales</taxon>
        <taxon>Burkholderiaceae</taxon>
        <taxon>Ephemeroptericola</taxon>
    </lineage>
</organism>
<dbReference type="PANTHER" id="PTHR38777">
    <property type="entry name" value="FELS-2 PROPHAGE PROTEIN"/>
    <property type="match status" value="1"/>
</dbReference>
<dbReference type="EMBL" id="CP031124">
    <property type="protein sequence ID" value="AXF86431.1"/>
    <property type="molecule type" value="Genomic_DNA"/>
</dbReference>
<evidence type="ECO:0000256" key="3">
    <source>
        <dbReference type="ARBA" id="ARBA00022833"/>
    </source>
</evidence>
<keyword evidence="3" id="KW-0862">Zinc</keyword>
<dbReference type="KEGG" id="hyf:DTO96_102185"/>
<evidence type="ECO:0000256" key="2">
    <source>
        <dbReference type="ARBA" id="ARBA00022771"/>
    </source>
</evidence>
<protein>
    <recommendedName>
        <fullName evidence="5">Zinc finger DksA/TraR C4-type domain-containing protein</fullName>
    </recommendedName>
</protein>
<dbReference type="InterPro" id="IPR000962">
    <property type="entry name" value="Znf_DskA_TraR"/>
</dbReference>
<evidence type="ECO:0000256" key="4">
    <source>
        <dbReference type="PROSITE-ProRule" id="PRU00510"/>
    </source>
</evidence>
<dbReference type="GO" id="GO:1900378">
    <property type="term" value="P:positive regulation of secondary metabolite biosynthetic process"/>
    <property type="evidence" value="ECO:0007669"/>
    <property type="project" value="TreeGrafter"/>
</dbReference>
<accession>A0A345DDJ3</accession>
<dbReference type="OrthoDB" id="9811543at2"/>
<dbReference type="PANTHER" id="PTHR38777:SF1">
    <property type="entry name" value="DNAK SUPPRESSOR PROTEIN"/>
    <property type="match status" value="1"/>
</dbReference>
<keyword evidence="1" id="KW-0479">Metal-binding</keyword>
<dbReference type="Gene3D" id="1.20.120.910">
    <property type="entry name" value="DksA, coiled-coil domain"/>
    <property type="match status" value="1"/>
</dbReference>
<evidence type="ECO:0000313" key="6">
    <source>
        <dbReference type="EMBL" id="AXF86431.1"/>
    </source>
</evidence>
<dbReference type="Pfam" id="PF01258">
    <property type="entry name" value="zf-dskA_traR"/>
    <property type="match status" value="1"/>
</dbReference>
<evidence type="ECO:0000259" key="5">
    <source>
        <dbReference type="Pfam" id="PF01258"/>
    </source>
</evidence>
<dbReference type="SUPFAM" id="SSF57716">
    <property type="entry name" value="Glucocorticoid receptor-like (DNA-binding domain)"/>
    <property type="match status" value="1"/>
</dbReference>
<dbReference type="GO" id="GO:0008270">
    <property type="term" value="F:zinc ion binding"/>
    <property type="evidence" value="ECO:0007669"/>
    <property type="project" value="UniProtKB-KW"/>
</dbReference>
<dbReference type="PROSITE" id="PS51128">
    <property type="entry name" value="ZF_DKSA_2"/>
    <property type="match status" value="1"/>
</dbReference>